<evidence type="ECO:0000313" key="1">
    <source>
        <dbReference type="EMBL" id="GAH97113.1"/>
    </source>
</evidence>
<organism evidence="1">
    <name type="scientific">marine sediment metagenome</name>
    <dbReference type="NCBI Taxonomy" id="412755"/>
    <lineage>
        <taxon>unclassified sequences</taxon>
        <taxon>metagenomes</taxon>
        <taxon>ecological metagenomes</taxon>
    </lineage>
</organism>
<sequence>IKQECYFKIQLYANDLELKTRSKGKNGDASYFVN</sequence>
<proteinExistence type="predicted"/>
<reference evidence="1" key="1">
    <citation type="journal article" date="2014" name="Front. Microbiol.">
        <title>High frequency of phylogenetically diverse reductive dehalogenase-homologous genes in deep subseafloor sedimentary metagenomes.</title>
        <authorList>
            <person name="Kawai M."/>
            <person name="Futagami T."/>
            <person name="Toyoda A."/>
            <person name="Takaki Y."/>
            <person name="Nishi S."/>
            <person name="Hori S."/>
            <person name="Arai W."/>
            <person name="Tsubouchi T."/>
            <person name="Morono Y."/>
            <person name="Uchiyama I."/>
            <person name="Ito T."/>
            <person name="Fujiyama A."/>
            <person name="Inagaki F."/>
            <person name="Takami H."/>
        </authorList>
    </citation>
    <scope>NUCLEOTIDE SEQUENCE</scope>
    <source>
        <strain evidence="1">Expedition CK06-06</strain>
    </source>
</reference>
<feature type="non-terminal residue" evidence="1">
    <location>
        <position position="1"/>
    </location>
</feature>
<dbReference type="AlphaFoldDB" id="X1LSK4"/>
<protein>
    <submittedName>
        <fullName evidence="1">Uncharacterized protein</fullName>
    </submittedName>
</protein>
<name>X1LSK4_9ZZZZ</name>
<dbReference type="EMBL" id="BARU01047181">
    <property type="protein sequence ID" value="GAH97113.1"/>
    <property type="molecule type" value="Genomic_DNA"/>
</dbReference>
<comment type="caution">
    <text evidence="1">The sequence shown here is derived from an EMBL/GenBank/DDBJ whole genome shotgun (WGS) entry which is preliminary data.</text>
</comment>
<gene>
    <name evidence="1" type="ORF">S03H2_70813</name>
</gene>
<accession>X1LSK4</accession>